<proteinExistence type="predicted"/>
<dbReference type="Proteomes" id="UP000031030">
    <property type="component" value="Unassembled WGS sequence"/>
</dbReference>
<keyword evidence="2" id="KW-0378">Hydrolase</keyword>
<keyword evidence="2" id="KW-0547">Nucleotide-binding</keyword>
<evidence type="ECO:0000313" key="3">
    <source>
        <dbReference type="Proteomes" id="UP000031030"/>
    </source>
</evidence>
<protein>
    <submittedName>
        <fullName evidence="2">DNA/RNA helicase</fullName>
    </submittedName>
</protein>
<keyword evidence="2" id="KW-0067">ATP-binding</keyword>
<feature type="domain" description="DUF559" evidence="1">
    <location>
        <begin position="194"/>
        <end position="267"/>
    </location>
</feature>
<reference evidence="2 3" key="1">
    <citation type="submission" date="2014-11" db="EMBL/GenBank/DDBJ databases">
        <title>Genome sequence of Microbacterium mangrovi MUSC 115(T).</title>
        <authorList>
            <person name="Lee L.-H."/>
        </authorList>
    </citation>
    <scope>NUCLEOTIDE SEQUENCE [LARGE SCALE GENOMIC DNA]</scope>
    <source>
        <strain evidence="2 3">MUSC 115</strain>
    </source>
</reference>
<dbReference type="EMBL" id="JTDK01000012">
    <property type="protein sequence ID" value="KHK96965.1"/>
    <property type="molecule type" value="Genomic_DNA"/>
</dbReference>
<dbReference type="Pfam" id="PF04480">
    <property type="entry name" value="DUF559"/>
    <property type="match status" value="1"/>
</dbReference>
<dbReference type="AlphaFoldDB" id="A0A0B2A0G8"/>
<sequence>MRSLLADVGERGGVVRSADARERGHSQRTIAAAVERGELERIRRVWIARPTADAHLRAAARAGVIVSCITQARRLGLWVLDERRDAHVAADPHRGRVDVTPGTVIHRLRPVVPRDRAVLEDPIENVLTTVAACQPLDAAIAVWDSALRKRLVTPQELRRLPLTGAARQVLDHASPFHDSGLESIVFHRTRRWPVRVVAQVPIAGHDVDFLFGDRLVLQIDGGHHVGAQRQTDLEHDAQLMLMGYHVIRVGYAQVVHDWPSIQARLMRAIAQGLHEADPRRFGRRG</sequence>
<evidence type="ECO:0000313" key="2">
    <source>
        <dbReference type="EMBL" id="KHK96965.1"/>
    </source>
</evidence>
<comment type="caution">
    <text evidence="2">The sequence shown here is derived from an EMBL/GenBank/DDBJ whole genome shotgun (WGS) entry which is preliminary data.</text>
</comment>
<keyword evidence="3" id="KW-1185">Reference proteome</keyword>
<dbReference type="STRING" id="1348253.LK09_14030"/>
<evidence type="ECO:0000259" key="1">
    <source>
        <dbReference type="Pfam" id="PF04480"/>
    </source>
</evidence>
<dbReference type="InterPro" id="IPR007569">
    <property type="entry name" value="DUF559"/>
</dbReference>
<dbReference type="GO" id="GO:0004386">
    <property type="term" value="F:helicase activity"/>
    <property type="evidence" value="ECO:0007669"/>
    <property type="project" value="UniProtKB-KW"/>
</dbReference>
<organism evidence="2 3">
    <name type="scientific">Microbacterium mangrovi</name>
    <dbReference type="NCBI Taxonomy" id="1348253"/>
    <lineage>
        <taxon>Bacteria</taxon>
        <taxon>Bacillati</taxon>
        <taxon>Actinomycetota</taxon>
        <taxon>Actinomycetes</taxon>
        <taxon>Micrococcales</taxon>
        <taxon>Microbacteriaceae</taxon>
        <taxon>Microbacterium</taxon>
    </lineage>
</organism>
<keyword evidence="2" id="KW-0347">Helicase</keyword>
<dbReference type="Gene3D" id="3.40.960.10">
    <property type="entry name" value="VSR Endonuclease"/>
    <property type="match status" value="1"/>
</dbReference>
<name>A0A0B2A0G8_9MICO</name>
<gene>
    <name evidence="2" type="ORF">LK09_14030</name>
</gene>
<accession>A0A0B2A0G8</accession>